<dbReference type="PANTHER" id="PTHR43328:SF1">
    <property type="entry name" value="N-ACETYLTRANSFERASE DOMAIN-CONTAINING PROTEIN"/>
    <property type="match status" value="1"/>
</dbReference>
<dbReference type="Proteomes" id="UP000002774">
    <property type="component" value="Chromosome"/>
</dbReference>
<name>H1XZZ3_9SPHI</name>
<dbReference type="GO" id="GO:0016747">
    <property type="term" value="F:acyltransferase activity, transferring groups other than amino-acyl groups"/>
    <property type="evidence" value="ECO:0007669"/>
    <property type="project" value="InterPro"/>
</dbReference>
<dbReference type="STRING" id="714943.Mucpa_3737"/>
<dbReference type="Pfam" id="PF13302">
    <property type="entry name" value="Acetyltransf_3"/>
    <property type="match status" value="1"/>
</dbReference>
<sequence>MIYSLENYLAHFYAMIQIKGSGFCLREWLLSDEASLIRYADNPKVSQFLSDRFAYPYTAEYAQQWLNHQTQKTVIDNLVIDIDGELVGGIGIEFRQDIFRKTALLGYWLGEPFWGKGIMTEVVRLMVDYSFENFDLARIQAGVFDSNPASMRVLEKAGFIKEGIAKKALYKFGQFSDEHIYALTR</sequence>
<accession>H1XZZ3</accession>
<protein>
    <submittedName>
        <fullName evidence="2">GCN5-related N-acetyltransferase</fullName>
    </submittedName>
</protein>
<gene>
    <name evidence="2" type="ORF">Mucpa_3737</name>
</gene>
<dbReference type="PANTHER" id="PTHR43328">
    <property type="entry name" value="ACETYLTRANSFERASE-RELATED"/>
    <property type="match status" value="1"/>
</dbReference>
<dbReference type="HOGENOM" id="CLU_013985_3_4_10"/>
<evidence type="ECO:0000313" key="3">
    <source>
        <dbReference type="Proteomes" id="UP000002774"/>
    </source>
</evidence>
<organism evidence="2 3">
    <name type="scientific">Mucilaginibacter paludis DSM 18603</name>
    <dbReference type="NCBI Taxonomy" id="714943"/>
    <lineage>
        <taxon>Bacteria</taxon>
        <taxon>Pseudomonadati</taxon>
        <taxon>Bacteroidota</taxon>
        <taxon>Sphingobacteriia</taxon>
        <taxon>Sphingobacteriales</taxon>
        <taxon>Sphingobacteriaceae</taxon>
        <taxon>Mucilaginibacter</taxon>
    </lineage>
</organism>
<dbReference type="eggNOG" id="COG1670">
    <property type="taxonomic scope" value="Bacteria"/>
</dbReference>
<feature type="domain" description="N-acetyltransferase" evidence="1">
    <location>
        <begin position="32"/>
        <end position="185"/>
    </location>
</feature>
<evidence type="ECO:0000313" key="2">
    <source>
        <dbReference type="EMBL" id="EHQ27835.1"/>
    </source>
</evidence>
<dbReference type="Gene3D" id="3.40.630.30">
    <property type="match status" value="1"/>
</dbReference>
<evidence type="ECO:0000259" key="1">
    <source>
        <dbReference type="PROSITE" id="PS51186"/>
    </source>
</evidence>
<dbReference type="SUPFAM" id="SSF55729">
    <property type="entry name" value="Acyl-CoA N-acyltransferases (Nat)"/>
    <property type="match status" value="1"/>
</dbReference>
<dbReference type="InterPro" id="IPR000182">
    <property type="entry name" value="GNAT_dom"/>
</dbReference>
<dbReference type="EMBL" id="CM001403">
    <property type="protein sequence ID" value="EHQ27835.1"/>
    <property type="molecule type" value="Genomic_DNA"/>
</dbReference>
<dbReference type="InterPro" id="IPR016181">
    <property type="entry name" value="Acyl_CoA_acyltransferase"/>
</dbReference>
<keyword evidence="3" id="KW-1185">Reference proteome</keyword>
<reference evidence="2" key="1">
    <citation type="submission" date="2011-09" db="EMBL/GenBank/DDBJ databases">
        <title>The permanent draft genome of Mucilaginibacter paludis DSM 18603.</title>
        <authorList>
            <consortium name="US DOE Joint Genome Institute (JGI-PGF)"/>
            <person name="Lucas S."/>
            <person name="Han J."/>
            <person name="Lapidus A."/>
            <person name="Bruce D."/>
            <person name="Goodwin L."/>
            <person name="Pitluck S."/>
            <person name="Peters L."/>
            <person name="Kyrpides N."/>
            <person name="Mavromatis K."/>
            <person name="Ivanova N."/>
            <person name="Mikhailova N."/>
            <person name="Held B."/>
            <person name="Detter J.C."/>
            <person name="Tapia R."/>
            <person name="Han C."/>
            <person name="Land M."/>
            <person name="Hauser L."/>
            <person name="Markowitz V."/>
            <person name="Cheng J.-F."/>
            <person name="Hugenholtz P."/>
            <person name="Woyke T."/>
            <person name="Wu D."/>
            <person name="Tindall B."/>
            <person name="Brambilla E."/>
            <person name="Klenk H.-P."/>
            <person name="Eisen J.A."/>
        </authorList>
    </citation>
    <scope>NUCLEOTIDE SEQUENCE [LARGE SCALE GENOMIC DNA]</scope>
    <source>
        <strain evidence="2">DSM 18603</strain>
    </source>
</reference>
<dbReference type="AlphaFoldDB" id="H1XZZ3"/>
<dbReference type="PROSITE" id="PS51186">
    <property type="entry name" value="GNAT"/>
    <property type="match status" value="1"/>
</dbReference>
<proteinExistence type="predicted"/>